<dbReference type="InterPro" id="IPR011856">
    <property type="entry name" value="tRNA_endonuc-like_dom_sf"/>
</dbReference>
<dbReference type="CDD" id="cd22354">
    <property type="entry name" value="RecU-like"/>
    <property type="match status" value="1"/>
</dbReference>
<dbReference type="GO" id="GO:0006281">
    <property type="term" value="P:DNA repair"/>
    <property type="evidence" value="ECO:0007669"/>
    <property type="project" value="UniProtKB-UniRule"/>
</dbReference>
<keyword evidence="7 13" id="KW-0378">Hydrolase</keyword>
<keyword evidence="16" id="KW-1185">Reference proteome</keyword>
<comment type="catalytic activity">
    <reaction evidence="13">
        <text>Endonucleolytic cleavage at a junction such as a reciprocal single-stranded crossover between two homologous DNA duplexes (Holliday junction).</text>
        <dbReference type="EC" id="3.1.21.10"/>
    </reaction>
</comment>
<dbReference type="EC" id="3.1.21.10" evidence="13 14"/>
<gene>
    <name evidence="13" type="primary">recU</name>
    <name evidence="15" type="ORF">IV68_GL000379</name>
</gene>
<evidence type="ECO:0000256" key="2">
    <source>
        <dbReference type="ARBA" id="ARBA00022490"/>
    </source>
</evidence>
<dbReference type="STRING" id="1123500.GCA_000420365_00125"/>
<proteinExistence type="inferred from homology"/>
<keyword evidence="10 13" id="KW-0234">DNA repair</keyword>
<feature type="binding site" evidence="13">
    <location>
        <position position="120"/>
    </location>
    <ligand>
        <name>Mg(2+)</name>
        <dbReference type="ChEBI" id="CHEBI:18420"/>
    </ligand>
</feature>
<dbReference type="InParanoid" id="A0A0R2G5Y3"/>
<dbReference type="GO" id="GO:0000287">
    <property type="term" value="F:magnesium ion binding"/>
    <property type="evidence" value="ECO:0007669"/>
    <property type="project" value="UniProtKB-UniRule"/>
</dbReference>
<evidence type="ECO:0000256" key="7">
    <source>
        <dbReference type="ARBA" id="ARBA00022801"/>
    </source>
</evidence>
<comment type="caution">
    <text evidence="15">The sequence shown here is derived from an EMBL/GenBank/DDBJ whole genome shotgun (WGS) entry which is preliminary data.</text>
</comment>
<dbReference type="PATRIC" id="fig|1123500.6.peg.380"/>
<dbReference type="eggNOG" id="COG3331">
    <property type="taxonomic scope" value="Bacteria"/>
</dbReference>
<dbReference type="Pfam" id="PF03838">
    <property type="entry name" value="RecU"/>
    <property type="match status" value="1"/>
</dbReference>
<keyword evidence="6 13" id="KW-0227">DNA damage</keyword>
<dbReference type="InterPro" id="IPR011335">
    <property type="entry name" value="Restrct_endonuc-II-like"/>
</dbReference>
<dbReference type="FunCoup" id="A0A0R2G5Y3">
    <property type="interactions" value="15"/>
</dbReference>
<dbReference type="NCBIfam" id="NF002581">
    <property type="entry name" value="PRK02234.1-2"/>
    <property type="match status" value="1"/>
</dbReference>
<evidence type="ECO:0000313" key="15">
    <source>
        <dbReference type="EMBL" id="KRN33573.1"/>
    </source>
</evidence>
<dbReference type="GO" id="GO:0007059">
    <property type="term" value="P:chromosome segregation"/>
    <property type="evidence" value="ECO:0007669"/>
    <property type="project" value="UniProtKB-UniRule"/>
</dbReference>
<comment type="function">
    <text evidence="13">Endonuclease that resolves Holliday junction intermediates in genetic recombination. Cleaves mobile four-strand junctions by introducing symmetrical nicks in paired strands. Promotes annealing of linear ssDNA with homologous dsDNA. Required for DNA repair, homologous recombination and chromosome segregation.</text>
</comment>
<accession>A0A0R2G5Y3</accession>
<feature type="binding site" evidence="13">
    <location>
        <position position="86"/>
    </location>
    <ligand>
        <name>Mg(2+)</name>
        <dbReference type="ChEBI" id="CHEBI:18420"/>
    </ligand>
</feature>
<evidence type="ECO:0000256" key="13">
    <source>
        <dbReference type="HAMAP-Rule" id="MF_00130"/>
    </source>
</evidence>
<reference evidence="15 16" key="1">
    <citation type="journal article" date="2015" name="Genome Announc.">
        <title>Expanding the biotechnology potential of lactobacilli through comparative genomics of 213 strains and associated genera.</title>
        <authorList>
            <person name="Sun Z."/>
            <person name="Harris H.M."/>
            <person name="McCann A."/>
            <person name="Guo C."/>
            <person name="Argimon S."/>
            <person name="Zhang W."/>
            <person name="Yang X."/>
            <person name="Jeffery I.B."/>
            <person name="Cooney J.C."/>
            <person name="Kagawa T.F."/>
            <person name="Liu W."/>
            <person name="Song Y."/>
            <person name="Salvetti E."/>
            <person name="Wrobel A."/>
            <person name="Rasinkangas P."/>
            <person name="Parkhill J."/>
            <person name="Rea M.C."/>
            <person name="O'Sullivan O."/>
            <person name="Ritari J."/>
            <person name="Douillard F.P."/>
            <person name="Paul Ross R."/>
            <person name="Yang R."/>
            <person name="Briner A.E."/>
            <person name="Felis G.E."/>
            <person name="de Vos W.M."/>
            <person name="Barrangou R."/>
            <person name="Klaenhammer T.R."/>
            <person name="Caufield P.W."/>
            <person name="Cui Y."/>
            <person name="Zhang H."/>
            <person name="O'Toole P.W."/>
        </authorList>
    </citation>
    <scope>NUCLEOTIDE SEQUENCE [LARGE SCALE GENOMIC DNA]</scope>
    <source>
        <strain evidence="15 16">DSM 20190</strain>
    </source>
</reference>
<comment type="cofactor">
    <cofactor evidence="13">
        <name>Mg(2+)</name>
        <dbReference type="ChEBI" id="CHEBI:18420"/>
    </cofactor>
    <text evidence="13">Binds 1 Mg(2+) ion per subunit.</text>
</comment>
<evidence type="ECO:0000256" key="10">
    <source>
        <dbReference type="ARBA" id="ARBA00023204"/>
    </source>
</evidence>
<dbReference type="GO" id="GO:0008821">
    <property type="term" value="F:crossover junction DNA endonuclease activity"/>
    <property type="evidence" value="ECO:0007669"/>
    <property type="project" value="UniProtKB-EC"/>
</dbReference>
<dbReference type="NCBIfam" id="TIGR00648">
    <property type="entry name" value="recU"/>
    <property type="match status" value="1"/>
</dbReference>
<organism evidence="15 16">
    <name type="scientific">Weissella halotolerans DSM 20190</name>
    <dbReference type="NCBI Taxonomy" id="1123500"/>
    <lineage>
        <taxon>Bacteria</taxon>
        <taxon>Bacillati</taxon>
        <taxon>Bacillota</taxon>
        <taxon>Bacilli</taxon>
        <taxon>Lactobacillales</taxon>
        <taxon>Lactobacillaceae</taxon>
        <taxon>Weissella</taxon>
    </lineage>
</organism>
<comment type="subcellular location">
    <subcellularLocation>
        <location evidence="1 13">Cytoplasm</location>
    </subcellularLocation>
</comment>
<feature type="binding site" evidence="13">
    <location>
        <position position="88"/>
    </location>
    <ligand>
        <name>Mg(2+)</name>
        <dbReference type="ChEBI" id="CHEBI:18420"/>
    </ligand>
</feature>
<keyword evidence="4 13" id="KW-0479">Metal-binding</keyword>
<evidence type="ECO:0000256" key="4">
    <source>
        <dbReference type="ARBA" id="ARBA00022723"/>
    </source>
</evidence>
<dbReference type="NCBIfam" id="NF002584">
    <property type="entry name" value="PRK02234.1-5"/>
    <property type="match status" value="1"/>
</dbReference>
<evidence type="ECO:0000313" key="16">
    <source>
        <dbReference type="Proteomes" id="UP000051296"/>
    </source>
</evidence>
<dbReference type="Gene3D" id="3.40.1350.10">
    <property type="match status" value="1"/>
</dbReference>
<evidence type="ECO:0000256" key="8">
    <source>
        <dbReference type="ARBA" id="ARBA00022842"/>
    </source>
</evidence>
<dbReference type="SUPFAM" id="SSF52980">
    <property type="entry name" value="Restriction endonuclease-like"/>
    <property type="match status" value="1"/>
</dbReference>
<comment type="similarity">
    <text evidence="11 13">Belongs to the RecU family.</text>
</comment>
<evidence type="ECO:0000256" key="11">
    <source>
        <dbReference type="ARBA" id="ARBA00023447"/>
    </source>
</evidence>
<feature type="site" description="Transition state stabilizer" evidence="13">
    <location>
        <position position="103"/>
    </location>
</feature>
<sequence length="207" mass="23855">MVVNYPNGQPFHKVARPGNQQIYARPSQSNRGMHLEDDINAANRYYLALGQAVIHKKPTPIQIVHVDYPARAAAKITEAYFRQASTTDYNGVYQGYYLDFDAKETNNQRSFPLKNIHEHQVAHLKAVSDQAGLAMFLIRFNRLRETYLVDAKLIFKYWNAQQHDRKSIPYSAIKEYGIRIKANLQLALPYLDAVDQLIKLKDTKENC</sequence>
<dbReference type="GO" id="GO:0006310">
    <property type="term" value="P:DNA recombination"/>
    <property type="evidence" value="ECO:0007669"/>
    <property type="project" value="UniProtKB-UniRule"/>
</dbReference>
<dbReference type="OrthoDB" id="9783592at2"/>
<name>A0A0R2G5Y3_9LACO</name>
<evidence type="ECO:0000256" key="14">
    <source>
        <dbReference type="NCBIfam" id="TIGR00648"/>
    </source>
</evidence>
<dbReference type="GO" id="GO:0005737">
    <property type="term" value="C:cytoplasm"/>
    <property type="evidence" value="ECO:0007669"/>
    <property type="project" value="UniProtKB-SubCell"/>
</dbReference>
<dbReference type="AlphaFoldDB" id="A0A0R2G5Y3"/>
<keyword evidence="3 13" id="KW-0540">Nuclease</keyword>
<dbReference type="InterPro" id="IPR004612">
    <property type="entry name" value="Resolv_RecU"/>
</dbReference>
<keyword evidence="2 13" id="KW-0963">Cytoplasm</keyword>
<evidence type="ECO:0000256" key="9">
    <source>
        <dbReference type="ARBA" id="ARBA00023172"/>
    </source>
</evidence>
<keyword evidence="9 13" id="KW-0233">DNA recombination</keyword>
<feature type="binding site" evidence="13">
    <location>
        <position position="101"/>
    </location>
    <ligand>
        <name>Mg(2+)</name>
        <dbReference type="ChEBI" id="CHEBI:18420"/>
    </ligand>
</feature>
<evidence type="ECO:0000256" key="5">
    <source>
        <dbReference type="ARBA" id="ARBA00022759"/>
    </source>
</evidence>
<dbReference type="RefSeq" id="WP_022790927.1">
    <property type="nucleotide sequence ID" value="NZ_ATUU01000001.1"/>
</dbReference>
<evidence type="ECO:0000256" key="6">
    <source>
        <dbReference type="ARBA" id="ARBA00022763"/>
    </source>
</evidence>
<dbReference type="HAMAP" id="MF_00130">
    <property type="entry name" value="RecU"/>
    <property type="match status" value="1"/>
</dbReference>
<keyword evidence="8 13" id="KW-0460">Magnesium</keyword>
<evidence type="ECO:0000256" key="12">
    <source>
        <dbReference type="ARBA" id="ARBA00029523"/>
    </source>
</evidence>
<evidence type="ECO:0000256" key="1">
    <source>
        <dbReference type="ARBA" id="ARBA00004496"/>
    </source>
</evidence>
<dbReference type="EMBL" id="JQAX01000001">
    <property type="protein sequence ID" value="KRN33573.1"/>
    <property type="molecule type" value="Genomic_DNA"/>
</dbReference>
<dbReference type="PIRSF" id="PIRSF037785">
    <property type="entry name" value="RecU"/>
    <property type="match status" value="1"/>
</dbReference>
<dbReference type="Proteomes" id="UP000051296">
    <property type="component" value="Unassembled WGS sequence"/>
</dbReference>
<protein>
    <recommendedName>
        <fullName evidence="12 13">Holliday junction resolvase RecU</fullName>
        <ecNumber evidence="13 14">3.1.21.10</ecNumber>
    </recommendedName>
    <alternativeName>
        <fullName evidence="13">Recombination protein U homolog</fullName>
    </alternativeName>
</protein>
<evidence type="ECO:0000256" key="3">
    <source>
        <dbReference type="ARBA" id="ARBA00022722"/>
    </source>
</evidence>
<dbReference type="GO" id="GO:0003676">
    <property type="term" value="F:nucleic acid binding"/>
    <property type="evidence" value="ECO:0007669"/>
    <property type="project" value="InterPro"/>
</dbReference>
<keyword evidence="5 13" id="KW-0255">Endonuclease</keyword>